<name>A0A923KS18_9FIRM</name>
<dbReference type="Proteomes" id="UP000616595">
    <property type="component" value="Unassembled WGS sequence"/>
</dbReference>
<sequence length="1110" mass="125134">MVEQNIIADGIFHPDTKEVFSSLESYENWYRRWHIFKNQVGLLTHYQNWRKNNLEVEKALIKELEAQEIGVIPVYSNLSSDKESGCRDFEMIIRDCFSSEEGLEIDGLINLQSLGATGNNQSGDLFSQSVETFKIMNIPVFKPMISRLQNEAQWLENTAGLSTEMSWSFTNNERLGMIEPIVIGARSDPGDMVKAEPIPERINRLAARIKKRLKLRETLSENKKIVLMLNCSPCAGVEATLGTGVGLAVFESVAKILKNLENAGYSVLNRPEDGAALKKKMLDKKAYQDFRWTTVENIVKAGGDIYRMPLEGDGGYNQFYDKLDPVLRDQMEKTWGVPPGEGMVYKNQIIITGLKFGNIWVMLQPKRGCYGPKCTGEVCKILHDPTCPPSHQYLATYRYIDAIINAQAVVHVGTGGSLEHLPGKVNALSQYCWPDVVIGNLSNFYCYNAGIGVEGMGAKRRNYATILDYLPSCISTDYQRVQLIKMLGTYLEAVASQSNQVDVLKKDIEKEIDLIPEYLKIIKKAENFNLGATALKNLLTQSINQSFEQALHIFGEAPDMKDQVSYIKESIDGTSLTASFLKKDFKDEYTYNSKVLSLIAQILAENQSEDFNSESLYGMEGAVLINEIKETQQSLLSVENEMANLIKALNGDYIEPGLAGSPRDGLERIMPTGRNFYLMDTQKIPTRESYSVGTEMAKQLIEYYQKEEGKIPEKVVVNMTSTDISMTNGEQLSQILSLLGVHPVWNDSGIVMDVEVIPPEELERPRIDVVVRISGVLRDAYPGLIAMMDRAVQMAAAQDEADEINFVRKNTLKMVEAIRVNDDMSKSEAFRRSTIRIFGAKPGAYGSGVDLALKASAWESEEELAKIFTLFSGYAYGDGLNGIDFKKEFVENIRTVDVAFETSNDNRFNILSSSFSASVFGGIGMVKNQLTKDALKQYHGNSNHKKKVVISKTEDEIKRIMTHTFFNPLWNASVKNKGYIGASELMRKVQTLFEWKCLTRNVADTAIDQVVETYLGDEEMVRWFKENNVYAIEEISRRFLELYQRNKWEPSEEALKTLQNRYLNLEGDMEVMMEESEGDYQGGTIEIVRHQDVAAWNASIQELDCLFKNT</sequence>
<dbReference type="PANTHER" id="PTHR44119:SF7">
    <property type="entry name" value="MAGNESIUM CHELATASE SUBUNIT"/>
    <property type="match status" value="1"/>
</dbReference>
<organism evidence="2 3">
    <name type="scientific">Acetobacterium paludosum</name>
    <dbReference type="NCBI Taxonomy" id="52693"/>
    <lineage>
        <taxon>Bacteria</taxon>
        <taxon>Bacillati</taxon>
        <taxon>Bacillota</taxon>
        <taxon>Clostridia</taxon>
        <taxon>Eubacteriales</taxon>
        <taxon>Eubacteriaceae</taxon>
        <taxon>Acetobacterium</taxon>
    </lineage>
</organism>
<protein>
    <recommendedName>
        <fullName evidence="1">CobN/magnesium chelatase domain-containing protein</fullName>
    </recommendedName>
</protein>
<reference evidence="2" key="1">
    <citation type="submission" date="2019-10" db="EMBL/GenBank/DDBJ databases">
        <authorList>
            <person name="Ross D.E."/>
            <person name="Gulliver D."/>
        </authorList>
    </citation>
    <scope>NUCLEOTIDE SEQUENCE</scope>
    <source>
        <strain evidence="2">DER-2019</strain>
    </source>
</reference>
<evidence type="ECO:0000313" key="2">
    <source>
        <dbReference type="EMBL" id="MBC3887887.1"/>
    </source>
</evidence>
<dbReference type="PANTHER" id="PTHR44119">
    <property type="entry name" value="MAGNESIUM-CHELATASE SUBUNIT CHLH, CHLOROPLASTIC"/>
    <property type="match status" value="1"/>
</dbReference>
<gene>
    <name evidence="2" type="ORF">GH810_06145</name>
</gene>
<dbReference type="CDD" id="cd10150">
    <property type="entry name" value="CobN_like"/>
    <property type="match status" value="1"/>
</dbReference>
<comment type="caution">
    <text evidence="2">The sequence shown here is derived from an EMBL/GenBank/DDBJ whole genome shotgun (WGS) entry which is preliminary data.</text>
</comment>
<feature type="domain" description="CobN/magnesium chelatase" evidence="1">
    <location>
        <begin position="5"/>
        <end position="1054"/>
    </location>
</feature>
<keyword evidence="3" id="KW-1185">Reference proteome</keyword>
<dbReference type="OrthoDB" id="9757976at2"/>
<dbReference type="AlphaFoldDB" id="A0A923KS18"/>
<evidence type="ECO:0000259" key="1">
    <source>
        <dbReference type="Pfam" id="PF02514"/>
    </source>
</evidence>
<dbReference type="InterPro" id="IPR003672">
    <property type="entry name" value="CobN/Mg_chltase"/>
</dbReference>
<reference evidence="2" key="2">
    <citation type="submission" date="2020-10" db="EMBL/GenBank/DDBJ databases">
        <title>Comparative genomics of the Acetobacterium genus.</title>
        <authorList>
            <person name="Marshall C."/>
            <person name="May H."/>
            <person name="Norman S."/>
        </authorList>
    </citation>
    <scope>NUCLEOTIDE SEQUENCE</scope>
    <source>
        <strain evidence="2">DER-2019</strain>
    </source>
</reference>
<dbReference type="EMBL" id="WJBD01000005">
    <property type="protein sequence ID" value="MBC3887887.1"/>
    <property type="molecule type" value="Genomic_DNA"/>
</dbReference>
<accession>A0A923KS18</accession>
<evidence type="ECO:0000313" key="3">
    <source>
        <dbReference type="Proteomes" id="UP000616595"/>
    </source>
</evidence>
<dbReference type="Pfam" id="PF02514">
    <property type="entry name" value="CobN-Mg_chel"/>
    <property type="match status" value="1"/>
</dbReference>
<proteinExistence type="predicted"/>